<evidence type="ECO:0000313" key="3">
    <source>
        <dbReference type="Proteomes" id="UP000295431"/>
    </source>
</evidence>
<comment type="caution">
    <text evidence="2">The sequence shown here is derived from an EMBL/GenBank/DDBJ whole genome shotgun (WGS) entry which is preliminary data.</text>
</comment>
<reference evidence="2 3" key="1">
    <citation type="submission" date="2019-03" db="EMBL/GenBank/DDBJ databases">
        <title>Draft genome sequences of novel Actinobacteria.</title>
        <authorList>
            <person name="Sahin N."/>
            <person name="Ay H."/>
            <person name="Saygin H."/>
        </authorList>
    </citation>
    <scope>NUCLEOTIDE SEQUENCE [LARGE SCALE GENOMIC DNA]</scope>
    <source>
        <strain evidence="2 3">DSM 45347</strain>
    </source>
</reference>
<keyword evidence="3" id="KW-1185">Reference proteome</keyword>
<evidence type="ECO:0000259" key="1">
    <source>
        <dbReference type="Pfam" id="PF08940"/>
    </source>
</evidence>
<dbReference type="EMBL" id="SMJW01000055">
    <property type="protein sequence ID" value="TDC16170.1"/>
    <property type="molecule type" value="Genomic_DNA"/>
</dbReference>
<dbReference type="OrthoDB" id="4828144at2"/>
<gene>
    <name evidence="2" type="ORF">E1284_13575</name>
</gene>
<dbReference type="InterPro" id="IPR015035">
    <property type="entry name" value="DUF1918"/>
</dbReference>
<evidence type="ECO:0000313" key="2">
    <source>
        <dbReference type="EMBL" id="TDC16170.1"/>
    </source>
</evidence>
<protein>
    <submittedName>
        <fullName evidence="2">DUF1918 domain-containing protein</fullName>
    </submittedName>
</protein>
<dbReference type="Proteomes" id="UP000295431">
    <property type="component" value="Unassembled WGS sequence"/>
</dbReference>
<name>A0A4R4P5V4_9ACTN</name>
<dbReference type="AlphaFoldDB" id="A0A4R4P5V4"/>
<feature type="domain" description="DUF1918" evidence="1">
    <location>
        <begin position="1"/>
        <end position="57"/>
    </location>
</feature>
<dbReference type="RefSeq" id="WP_131939417.1">
    <property type="nucleotide sequence ID" value="NZ_BAAAMX010000065.1"/>
</dbReference>
<proteinExistence type="predicted"/>
<sequence length="67" mass="7476">MKAKKGDWVIVRGHQVGEADRKALITEVHGKDGEPPYVVEWDDGHTSTFYPSSDAVIEEHSVARSQK</sequence>
<dbReference type="SUPFAM" id="SSF50118">
    <property type="entry name" value="Cell growth inhibitor/plasmid maintenance toxic component"/>
    <property type="match status" value="1"/>
</dbReference>
<dbReference type="Gene3D" id="2.30.30.440">
    <property type="entry name" value="Domain of unknown function DUF1918"/>
    <property type="match status" value="1"/>
</dbReference>
<accession>A0A4R4P5V4</accession>
<organism evidence="2 3">
    <name type="scientific">Actinomadura bangladeshensis</name>
    <dbReference type="NCBI Taxonomy" id="453573"/>
    <lineage>
        <taxon>Bacteria</taxon>
        <taxon>Bacillati</taxon>
        <taxon>Actinomycetota</taxon>
        <taxon>Actinomycetes</taxon>
        <taxon>Streptosporangiales</taxon>
        <taxon>Thermomonosporaceae</taxon>
        <taxon>Actinomadura</taxon>
    </lineage>
</organism>
<dbReference type="Pfam" id="PF08940">
    <property type="entry name" value="DUF1918"/>
    <property type="match status" value="1"/>
</dbReference>